<dbReference type="InterPro" id="IPR016151">
    <property type="entry name" value="DNA_mismatch_repair_MutS_N"/>
</dbReference>
<dbReference type="PANTHER" id="PTHR11361">
    <property type="entry name" value="DNA MISMATCH REPAIR PROTEIN MUTS FAMILY MEMBER"/>
    <property type="match status" value="1"/>
</dbReference>
<feature type="domain" description="DNA mismatch repair proteins mutS family" evidence="6">
    <location>
        <begin position="750"/>
        <end position="766"/>
    </location>
</feature>
<proteinExistence type="inferred from homology"/>
<dbReference type="Pfam" id="PF01624">
    <property type="entry name" value="MutS_I"/>
    <property type="match status" value="1"/>
</dbReference>
<dbReference type="InterPro" id="IPR045076">
    <property type="entry name" value="MutS"/>
</dbReference>
<protein>
    <recommendedName>
        <fullName evidence="6">DNA mismatch repair proteins mutS family domain-containing protein</fullName>
    </recommendedName>
</protein>
<dbReference type="PANTHER" id="PTHR11361:SF148">
    <property type="entry name" value="DNA MISMATCH REPAIR PROTEIN MSH6"/>
    <property type="match status" value="1"/>
</dbReference>
<dbReference type="GO" id="GO:0030983">
    <property type="term" value="F:mismatched DNA binding"/>
    <property type="evidence" value="ECO:0007669"/>
    <property type="project" value="InterPro"/>
</dbReference>
<accession>A0A165CXM4</accession>
<dbReference type="SMART" id="SM00533">
    <property type="entry name" value="MUTSd"/>
    <property type="match status" value="1"/>
</dbReference>
<evidence type="ECO:0000256" key="2">
    <source>
        <dbReference type="ARBA" id="ARBA00022741"/>
    </source>
</evidence>
<dbReference type="SUPFAM" id="SSF48334">
    <property type="entry name" value="DNA repair protein MutS, domain III"/>
    <property type="match status" value="1"/>
</dbReference>
<sequence length="939" mass="106011">MGYTQARAKVKHKPKTAEELKEFWRFLEVMRDGEGRTPDQDLYNPSTLFIPEDIKERFTSFQKQVFDIKATNNDVVRMALDFEIRRLMWHQLLLVHKGLFWEMYENDAKQRMGHAVLGVQLISRERNTFCMDSCGIHESTFTENVGKLLGAGYKVGLVEELPNRNKSSKVLASRRLTRILSRGTLDAPEWLEDDRESYCPQGNLSDAVVRFLKSALSPRCVWTTLPPEAHRFEHAEMLRTLVKKFPCDNPTIPAYVLGVDISSLPNQLQHVAHRSLVMESLSILKSYVQRLYVGSCNIERYRVELLDDGSRESKAVRLDPQSIAHLEILLNSSQTSEGSLRELIDHCCTAAGSFSCSYALSAIQQISLDRLNAIEELWMEDSFKDCYRKTMKPLGDLERRVGAARCKRISIKDFRHLLSDLLRVEDLIDRLLKICRGWESATSVIQQCLLSVPPSRPFLLNLLRDYLEHENGIAIPDGDETRWEDDFGHWYNEVKQIELALDARLKRLRRDSGCLSLSYYHQPAGDDIYLVEAPDSEIAFTPPDNWERCADETHYNRFAVPSLKKDIRALLHARTQLDSSTRAFWEALMETFSNLADNFVLVVNVLSELDCLISMSAVSSSLGTPVCRPQFIDSEDASMMFTNLSHIQFRLRGENFVANDISLGDGGEPRIILLTGANMSGKSTLLRTVGVTVLLAQIGMYLPATAARLCPIDGIFTRIGAYDAIARKQSTFNVEMSETARILQGVTTKSLALIDELGRGTSTFVGAVLCGKLDGLAIAEASLHFLSTYRFPLLIFSTHHSAMAYQPQAGIRPMYMRVDVDYLSSSFLQLKFIHQLTDGVAEDSLGIACAQLAGLPSTILERASKISQEYRNQMRHYLDRKQPHVPWVSVDLQHDLSALFDMAEGRAEGLTSFQRTIGAIIRRYDTAATVAASVRYMGV</sequence>
<keyword evidence="3" id="KW-0227">DNA damage</keyword>
<dbReference type="GO" id="GO:0005524">
    <property type="term" value="F:ATP binding"/>
    <property type="evidence" value="ECO:0007669"/>
    <property type="project" value="UniProtKB-KW"/>
</dbReference>
<keyword evidence="4" id="KW-0067">ATP-binding</keyword>
<gene>
    <name evidence="7" type="ORF">CALCODRAFT_512590</name>
</gene>
<dbReference type="GO" id="GO:0140664">
    <property type="term" value="F:ATP-dependent DNA damage sensor activity"/>
    <property type="evidence" value="ECO:0007669"/>
    <property type="project" value="InterPro"/>
</dbReference>
<dbReference type="InterPro" id="IPR027417">
    <property type="entry name" value="P-loop_NTPase"/>
</dbReference>
<dbReference type="InterPro" id="IPR017261">
    <property type="entry name" value="DNA_mismatch_repair_MutS/MSH"/>
</dbReference>
<dbReference type="SMART" id="SM00534">
    <property type="entry name" value="MUTSac"/>
    <property type="match status" value="1"/>
</dbReference>
<dbReference type="GO" id="GO:0006298">
    <property type="term" value="P:mismatch repair"/>
    <property type="evidence" value="ECO:0007669"/>
    <property type="project" value="InterPro"/>
</dbReference>
<evidence type="ECO:0000256" key="3">
    <source>
        <dbReference type="ARBA" id="ARBA00022763"/>
    </source>
</evidence>
<dbReference type="Gene3D" id="3.40.50.300">
    <property type="entry name" value="P-loop containing nucleotide triphosphate hydrolases"/>
    <property type="match status" value="1"/>
</dbReference>
<dbReference type="InterPro" id="IPR007695">
    <property type="entry name" value="DNA_mismatch_repair_MutS-lik_N"/>
</dbReference>
<evidence type="ECO:0000313" key="7">
    <source>
        <dbReference type="EMBL" id="KZT51618.1"/>
    </source>
</evidence>
<keyword evidence="8" id="KW-1185">Reference proteome</keyword>
<reference evidence="7 8" key="1">
    <citation type="journal article" date="2016" name="Mol. Biol. Evol.">
        <title>Comparative Genomics of Early-Diverging Mushroom-Forming Fungi Provides Insights into the Origins of Lignocellulose Decay Capabilities.</title>
        <authorList>
            <person name="Nagy L.G."/>
            <person name="Riley R."/>
            <person name="Tritt A."/>
            <person name="Adam C."/>
            <person name="Daum C."/>
            <person name="Floudas D."/>
            <person name="Sun H."/>
            <person name="Yadav J.S."/>
            <person name="Pangilinan J."/>
            <person name="Larsson K.H."/>
            <person name="Matsuura K."/>
            <person name="Barry K."/>
            <person name="Labutti K."/>
            <person name="Kuo R."/>
            <person name="Ohm R.A."/>
            <person name="Bhattacharya S.S."/>
            <person name="Shirouzu T."/>
            <person name="Yoshinaga Y."/>
            <person name="Martin F.M."/>
            <person name="Grigoriev I.V."/>
            <person name="Hibbett D.S."/>
        </authorList>
    </citation>
    <scope>NUCLEOTIDE SEQUENCE [LARGE SCALE GENOMIC DNA]</scope>
    <source>
        <strain evidence="7 8">HHB12733</strain>
    </source>
</reference>
<keyword evidence="2" id="KW-0547">Nucleotide-binding</keyword>
<dbReference type="PROSITE" id="PS00486">
    <property type="entry name" value="DNA_MISMATCH_REPAIR_2"/>
    <property type="match status" value="1"/>
</dbReference>
<dbReference type="InterPro" id="IPR000432">
    <property type="entry name" value="DNA_mismatch_repair_MutS_C"/>
</dbReference>
<dbReference type="Gene3D" id="1.10.1420.10">
    <property type="match status" value="2"/>
</dbReference>
<dbReference type="STRING" id="1353952.A0A165CXM4"/>
<dbReference type="Pfam" id="PF05192">
    <property type="entry name" value="MutS_III"/>
    <property type="match status" value="1"/>
</dbReference>
<dbReference type="InterPro" id="IPR036187">
    <property type="entry name" value="DNA_mismatch_repair_MutS_sf"/>
</dbReference>
<dbReference type="EMBL" id="KV424099">
    <property type="protein sequence ID" value="KZT51618.1"/>
    <property type="molecule type" value="Genomic_DNA"/>
</dbReference>
<dbReference type="Proteomes" id="UP000076842">
    <property type="component" value="Unassembled WGS sequence"/>
</dbReference>
<dbReference type="Gene3D" id="3.40.1170.10">
    <property type="entry name" value="DNA repair protein MutS, domain I"/>
    <property type="match status" value="1"/>
</dbReference>
<dbReference type="PIRSF" id="PIRSF037677">
    <property type="entry name" value="DNA_mis_repair_Msh6"/>
    <property type="match status" value="1"/>
</dbReference>
<dbReference type="GO" id="GO:0032301">
    <property type="term" value="C:MutSalpha complex"/>
    <property type="evidence" value="ECO:0007669"/>
    <property type="project" value="TreeGrafter"/>
</dbReference>
<dbReference type="InParanoid" id="A0A165CXM4"/>
<dbReference type="AlphaFoldDB" id="A0A165CXM4"/>
<evidence type="ECO:0000259" key="6">
    <source>
        <dbReference type="PROSITE" id="PS00486"/>
    </source>
</evidence>
<comment type="similarity">
    <text evidence="1">Belongs to the DNA mismatch repair MutS family.</text>
</comment>
<dbReference type="InterPro" id="IPR007696">
    <property type="entry name" value="DNA_mismatch_repair_MutS_core"/>
</dbReference>
<dbReference type="SUPFAM" id="SSF52540">
    <property type="entry name" value="P-loop containing nucleoside triphosphate hydrolases"/>
    <property type="match status" value="1"/>
</dbReference>
<evidence type="ECO:0000256" key="1">
    <source>
        <dbReference type="ARBA" id="ARBA00006271"/>
    </source>
</evidence>
<evidence type="ECO:0000256" key="4">
    <source>
        <dbReference type="ARBA" id="ARBA00022840"/>
    </source>
</evidence>
<dbReference type="SUPFAM" id="SSF55271">
    <property type="entry name" value="DNA repair protein MutS, domain I"/>
    <property type="match status" value="1"/>
</dbReference>
<name>A0A165CXM4_9BASI</name>
<keyword evidence="5" id="KW-0238">DNA-binding</keyword>
<evidence type="ECO:0000256" key="5">
    <source>
        <dbReference type="ARBA" id="ARBA00023125"/>
    </source>
</evidence>
<dbReference type="OrthoDB" id="121051at2759"/>
<dbReference type="Pfam" id="PF00488">
    <property type="entry name" value="MutS_V"/>
    <property type="match status" value="1"/>
</dbReference>
<organism evidence="7 8">
    <name type="scientific">Calocera cornea HHB12733</name>
    <dbReference type="NCBI Taxonomy" id="1353952"/>
    <lineage>
        <taxon>Eukaryota</taxon>
        <taxon>Fungi</taxon>
        <taxon>Dikarya</taxon>
        <taxon>Basidiomycota</taxon>
        <taxon>Agaricomycotina</taxon>
        <taxon>Dacrymycetes</taxon>
        <taxon>Dacrymycetales</taxon>
        <taxon>Dacrymycetaceae</taxon>
        <taxon>Calocera</taxon>
    </lineage>
</organism>
<evidence type="ECO:0000313" key="8">
    <source>
        <dbReference type="Proteomes" id="UP000076842"/>
    </source>
</evidence>